<sequence>MPEVSKDLIVLLQYLLPGFLVAWICFGVTSHQKPSQFERVVQALIYSLFVHFVVSAERLAAIKIGRWRVLGLWDSESDLFASLVTAIILGTVFSYLINSDRLHRNLRKFGISTRSSHPSEWCTAFDTKKYWIVVHLKDDRRIYGWPHIWPSDPTKGHIMIVHASWLANEPGSENNTTDENSTSQQDMQILIDVVDIKWVEFVVNPEETNGIETTTNTNTTSSNDALQRAA</sequence>
<evidence type="ECO:0000256" key="1">
    <source>
        <dbReference type="SAM" id="MobiDB-lite"/>
    </source>
</evidence>
<feature type="transmembrane region" description="Helical" evidence="2">
    <location>
        <begin position="12"/>
        <end position="28"/>
    </location>
</feature>
<evidence type="ECO:0000256" key="2">
    <source>
        <dbReference type="SAM" id="Phobius"/>
    </source>
</evidence>
<evidence type="ECO:0000313" key="3">
    <source>
        <dbReference type="EMBL" id="MCS0585554.1"/>
    </source>
</evidence>
<dbReference type="InterPro" id="IPR045919">
    <property type="entry name" value="DUF6338"/>
</dbReference>
<dbReference type="Pfam" id="PF19865">
    <property type="entry name" value="DUF6338"/>
    <property type="match status" value="1"/>
</dbReference>
<feature type="transmembrane region" description="Helical" evidence="2">
    <location>
        <begin position="40"/>
        <end position="59"/>
    </location>
</feature>
<feature type="region of interest" description="Disordered" evidence="1">
    <location>
        <begin position="209"/>
        <end position="230"/>
    </location>
</feature>
<organism evidence="3 4">
    <name type="scientific">Massilia pinisoli</name>
    <dbReference type="NCBI Taxonomy" id="1772194"/>
    <lineage>
        <taxon>Bacteria</taxon>
        <taxon>Pseudomonadati</taxon>
        <taxon>Pseudomonadota</taxon>
        <taxon>Betaproteobacteria</taxon>
        <taxon>Burkholderiales</taxon>
        <taxon>Oxalobacteraceae</taxon>
        <taxon>Telluria group</taxon>
        <taxon>Massilia</taxon>
    </lineage>
</organism>
<accession>A0ABT2A0B2</accession>
<reference evidence="3 4" key="1">
    <citation type="submission" date="2022-08" db="EMBL/GenBank/DDBJ databases">
        <title>Reclassification of Massilia species as members of the genera Telluria, Duganella, Pseudoduganella, Mokoshia gen. nov. and Zemynaea gen. nov. using orthogonal and non-orthogonal genome-based approaches.</title>
        <authorList>
            <person name="Bowman J.P."/>
        </authorList>
    </citation>
    <scope>NUCLEOTIDE SEQUENCE [LARGE SCALE GENOMIC DNA]</scope>
    <source>
        <strain evidence="3 4">JCM 31316</strain>
    </source>
</reference>
<dbReference type="EMBL" id="JANUGW010000048">
    <property type="protein sequence ID" value="MCS0585554.1"/>
    <property type="molecule type" value="Genomic_DNA"/>
</dbReference>
<dbReference type="RefSeq" id="WP_258820073.1">
    <property type="nucleotide sequence ID" value="NZ_JANUGW010000048.1"/>
</dbReference>
<proteinExistence type="predicted"/>
<name>A0ABT2A0B2_9BURK</name>
<keyword evidence="2" id="KW-0812">Transmembrane</keyword>
<protein>
    <submittedName>
        <fullName evidence="3">DUF6338 family protein</fullName>
    </submittedName>
</protein>
<feature type="compositionally biased region" description="Polar residues" evidence="1">
    <location>
        <begin position="221"/>
        <end position="230"/>
    </location>
</feature>
<comment type="caution">
    <text evidence="3">The sequence shown here is derived from an EMBL/GenBank/DDBJ whole genome shotgun (WGS) entry which is preliminary data.</text>
</comment>
<keyword evidence="4" id="KW-1185">Reference proteome</keyword>
<evidence type="ECO:0000313" key="4">
    <source>
        <dbReference type="Proteomes" id="UP001204151"/>
    </source>
</evidence>
<keyword evidence="2" id="KW-0472">Membrane</keyword>
<gene>
    <name evidence="3" type="ORF">NX784_28645</name>
</gene>
<feature type="transmembrane region" description="Helical" evidence="2">
    <location>
        <begin position="79"/>
        <end position="98"/>
    </location>
</feature>
<feature type="compositionally biased region" description="Low complexity" evidence="1">
    <location>
        <begin position="209"/>
        <end position="220"/>
    </location>
</feature>
<keyword evidence="2" id="KW-1133">Transmembrane helix</keyword>
<dbReference type="Proteomes" id="UP001204151">
    <property type="component" value="Unassembled WGS sequence"/>
</dbReference>